<comment type="caution">
    <text evidence="1">The sequence shown here is derived from an EMBL/GenBank/DDBJ whole genome shotgun (WGS) entry which is preliminary data.</text>
</comment>
<name>X1HN81_9ZZZZ</name>
<protein>
    <submittedName>
        <fullName evidence="1">Uncharacterized protein</fullName>
    </submittedName>
</protein>
<accession>X1HN81</accession>
<dbReference type="EMBL" id="BARU01023627">
    <property type="protein sequence ID" value="GAH55319.1"/>
    <property type="molecule type" value="Genomic_DNA"/>
</dbReference>
<dbReference type="AlphaFoldDB" id="X1HN81"/>
<sequence>EYQDRLAQAHTYNLTWQASKKFRNIIKPHLELLFARIAKLKQQLEANPK</sequence>
<proteinExistence type="predicted"/>
<gene>
    <name evidence="1" type="ORF">S03H2_38319</name>
</gene>
<reference evidence="1" key="1">
    <citation type="journal article" date="2014" name="Front. Microbiol.">
        <title>High frequency of phylogenetically diverse reductive dehalogenase-homologous genes in deep subseafloor sedimentary metagenomes.</title>
        <authorList>
            <person name="Kawai M."/>
            <person name="Futagami T."/>
            <person name="Toyoda A."/>
            <person name="Takaki Y."/>
            <person name="Nishi S."/>
            <person name="Hori S."/>
            <person name="Arai W."/>
            <person name="Tsubouchi T."/>
            <person name="Morono Y."/>
            <person name="Uchiyama I."/>
            <person name="Ito T."/>
            <person name="Fujiyama A."/>
            <person name="Inagaki F."/>
            <person name="Takami H."/>
        </authorList>
    </citation>
    <scope>NUCLEOTIDE SEQUENCE</scope>
    <source>
        <strain evidence="1">Expedition CK06-06</strain>
    </source>
</reference>
<organism evidence="1">
    <name type="scientific">marine sediment metagenome</name>
    <dbReference type="NCBI Taxonomy" id="412755"/>
    <lineage>
        <taxon>unclassified sequences</taxon>
        <taxon>metagenomes</taxon>
        <taxon>ecological metagenomes</taxon>
    </lineage>
</organism>
<evidence type="ECO:0000313" key="1">
    <source>
        <dbReference type="EMBL" id="GAH55319.1"/>
    </source>
</evidence>
<feature type="non-terminal residue" evidence="1">
    <location>
        <position position="1"/>
    </location>
</feature>